<evidence type="ECO:0000313" key="1">
    <source>
        <dbReference type="EMBL" id="VFR34696.1"/>
    </source>
</evidence>
<name>A0A484TDN0_9ZZZZ</name>
<reference evidence="3" key="1">
    <citation type="submission" date="2019-03" db="EMBL/GenBank/DDBJ databases">
        <authorList>
            <person name="Danneels B."/>
        </authorList>
    </citation>
    <scope>NUCLEOTIDE SEQUENCE</scope>
</reference>
<evidence type="ECO:0000313" key="3">
    <source>
        <dbReference type="EMBL" id="VFR72231.1"/>
    </source>
</evidence>
<dbReference type="AlphaFoldDB" id="A0A484TDN0"/>
<organism evidence="3">
    <name type="scientific">plant metagenome</name>
    <dbReference type="NCBI Taxonomy" id="1297885"/>
    <lineage>
        <taxon>unclassified sequences</taxon>
        <taxon>metagenomes</taxon>
        <taxon>organismal metagenomes</taxon>
    </lineage>
</organism>
<evidence type="ECO:0008006" key="4">
    <source>
        <dbReference type="Google" id="ProtNLM"/>
    </source>
</evidence>
<dbReference type="EMBL" id="CAADIJ010000011">
    <property type="protein sequence ID" value="VFR70281.1"/>
    <property type="molecule type" value="Genomic_DNA"/>
</dbReference>
<dbReference type="InterPro" id="IPR009363">
    <property type="entry name" value="Phage_Mu_Gp16"/>
</dbReference>
<protein>
    <recommendedName>
        <fullName evidence="4">Regulatory protein GemA</fullName>
    </recommendedName>
</protein>
<dbReference type="EMBL" id="CAADIL010000016">
    <property type="protein sequence ID" value="VFR72231.1"/>
    <property type="molecule type" value="Genomic_DNA"/>
</dbReference>
<gene>
    <name evidence="1" type="ORF">ANDA3_3767</name>
    <name evidence="3" type="ORF">DAR2_3617</name>
    <name evidence="2" type="ORF">DAR3_4159</name>
</gene>
<proteinExistence type="predicted"/>
<dbReference type="EMBL" id="CAADIC010000019">
    <property type="protein sequence ID" value="VFR34696.1"/>
    <property type="molecule type" value="Genomic_DNA"/>
</dbReference>
<dbReference type="Pfam" id="PF06252">
    <property type="entry name" value="GemA"/>
    <property type="match status" value="1"/>
</dbReference>
<sequence length="136" mass="15262">MNQRARYIKLLHVARRELGMDDDSYRAALHASTGKNSASELNVPELARALAHFKRCGFKVKPAAKAGTRPQADMAQDKLIRHLWLTLHSEGAVRDSSEAALAAWVKRETGVDALQWVDTDQASRCIEKLKKWLGRL</sequence>
<evidence type="ECO:0000313" key="2">
    <source>
        <dbReference type="EMBL" id="VFR70281.1"/>
    </source>
</evidence>
<accession>A0A484TDN0</accession>